<evidence type="ECO:0000256" key="4">
    <source>
        <dbReference type="SAM" id="Phobius"/>
    </source>
</evidence>
<feature type="transmembrane region" description="Helical" evidence="4">
    <location>
        <begin position="20"/>
        <end position="44"/>
    </location>
</feature>
<keyword evidence="7" id="KW-1185">Reference proteome</keyword>
<dbReference type="Proteomes" id="UP000258016">
    <property type="component" value="Chromosome"/>
</dbReference>
<feature type="transmembrane region" description="Helical" evidence="4">
    <location>
        <begin position="228"/>
        <end position="247"/>
    </location>
</feature>
<dbReference type="InterPro" id="IPR018062">
    <property type="entry name" value="HTH_AraC-typ_CS"/>
</dbReference>
<dbReference type="PANTHER" id="PTHR43280">
    <property type="entry name" value="ARAC-FAMILY TRANSCRIPTIONAL REGULATOR"/>
    <property type="match status" value="1"/>
</dbReference>
<evidence type="ECO:0000313" key="6">
    <source>
        <dbReference type="EMBL" id="ASR51704.1"/>
    </source>
</evidence>
<keyword evidence="3" id="KW-0804">Transcription</keyword>
<name>A0ABN5B864_9SPHN</name>
<dbReference type="InterPro" id="IPR009057">
    <property type="entry name" value="Homeodomain-like_sf"/>
</dbReference>
<feature type="transmembrane region" description="Helical" evidence="4">
    <location>
        <begin position="195"/>
        <end position="216"/>
    </location>
</feature>
<keyword evidence="4" id="KW-0812">Transmembrane</keyword>
<protein>
    <recommendedName>
        <fullName evidence="5">HTH araC/xylS-type domain-containing protein</fullName>
    </recommendedName>
</protein>
<accession>A0ABN5B864</accession>
<organism evidence="6 7">
    <name type="scientific">Blastomonas fulva</name>
    <dbReference type="NCBI Taxonomy" id="1550728"/>
    <lineage>
        <taxon>Bacteria</taxon>
        <taxon>Pseudomonadati</taxon>
        <taxon>Pseudomonadota</taxon>
        <taxon>Alphaproteobacteria</taxon>
        <taxon>Sphingomonadales</taxon>
        <taxon>Sphingomonadaceae</taxon>
        <taxon>Blastomonas</taxon>
    </lineage>
</organism>
<keyword evidence="4" id="KW-0472">Membrane</keyword>
<keyword evidence="1" id="KW-0805">Transcription regulation</keyword>
<reference evidence="6 7" key="1">
    <citation type="submission" date="2017-03" db="EMBL/GenBank/DDBJ databases">
        <title>Complete genome sequence of Blastomonas fulva degrading microcsystin LR.</title>
        <authorList>
            <person name="Lee H.-g."/>
            <person name="Jin L."/>
            <person name="oh H.-M."/>
        </authorList>
    </citation>
    <scope>NUCLEOTIDE SEQUENCE [LARGE SCALE GENOMIC DNA]</scope>
    <source>
        <strain evidence="6 7">T2</strain>
    </source>
</reference>
<feature type="transmembrane region" description="Helical" evidence="4">
    <location>
        <begin position="154"/>
        <end position="174"/>
    </location>
</feature>
<feature type="transmembrane region" description="Helical" evidence="4">
    <location>
        <begin position="114"/>
        <end position="134"/>
    </location>
</feature>
<dbReference type="PANTHER" id="PTHR43280:SF28">
    <property type="entry name" value="HTH-TYPE TRANSCRIPTIONAL ACTIVATOR RHAS"/>
    <property type="match status" value="1"/>
</dbReference>
<evidence type="ECO:0000313" key="7">
    <source>
        <dbReference type="Proteomes" id="UP000258016"/>
    </source>
</evidence>
<evidence type="ECO:0000256" key="3">
    <source>
        <dbReference type="ARBA" id="ARBA00023163"/>
    </source>
</evidence>
<dbReference type="Gene3D" id="1.10.10.60">
    <property type="entry name" value="Homeodomain-like"/>
    <property type="match status" value="1"/>
</dbReference>
<dbReference type="EMBL" id="CP020083">
    <property type="protein sequence ID" value="ASR51704.1"/>
    <property type="molecule type" value="Genomic_DNA"/>
</dbReference>
<sequence>MRGPSRAAPAAWDGRRRAMIAFGPMSITLLICAAQGLLLAGLLLRARQNRAANRWLALLIIAVAALMTPYIIGYAGFYEKWPWLSFAPLSYTLAFGPLIYLYTAMLVGAVPVRIWPHFVPVAAQFLAYAVVFPFPLATKNWWNGVAHEPFIDPLLDIAALVSIAAYSIAAYRQYRAYRMWLDDNRTDGVDFDPGWIRNFLAALALITLVWAGFLLAKWLDPARDYFDQFPLYVAFSALVLYLGIGGWRNADTAFPQATPAAPPEPLESAAPGRDWAAQGRLWLGRIEAEHLWRDPGLTLAGLARILGTNTTYLSRGLGAAAGENFNAIINRHRVIEIQRVLACGDDPRDLLTLAFDAGFNSKASFNRAFLDMAGMSPSQWRLKSQIPQEI</sequence>
<keyword evidence="4" id="KW-1133">Transmembrane helix</keyword>
<dbReference type="PROSITE" id="PS01124">
    <property type="entry name" value="HTH_ARAC_FAMILY_2"/>
    <property type="match status" value="1"/>
</dbReference>
<dbReference type="PROSITE" id="PS00041">
    <property type="entry name" value="HTH_ARAC_FAMILY_1"/>
    <property type="match status" value="1"/>
</dbReference>
<proteinExistence type="predicted"/>
<dbReference type="Pfam" id="PF12833">
    <property type="entry name" value="HTH_18"/>
    <property type="match status" value="1"/>
</dbReference>
<dbReference type="InterPro" id="IPR018060">
    <property type="entry name" value="HTH_AraC"/>
</dbReference>
<feature type="transmembrane region" description="Helical" evidence="4">
    <location>
        <begin position="83"/>
        <end position="102"/>
    </location>
</feature>
<evidence type="ECO:0000256" key="1">
    <source>
        <dbReference type="ARBA" id="ARBA00023015"/>
    </source>
</evidence>
<feature type="domain" description="HTH araC/xylS-type" evidence="5">
    <location>
        <begin position="289"/>
        <end position="383"/>
    </location>
</feature>
<dbReference type="SMART" id="SM00342">
    <property type="entry name" value="HTH_ARAC"/>
    <property type="match status" value="1"/>
</dbReference>
<evidence type="ECO:0000256" key="2">
    <source>
        <dbReference type="ARBA" id="ARBA00023125"/>
    </source>
</evidence>
<keyword evidence="2" id="KW-0238">DNA-binding</keyword>
<feature type="transmembrane region" description="Helical" evidence="4">
    <location>
        <begin position="56"/>
        <end position="77"/>
    </location>
</feature>
<dbReference type="SUPFAM" id="SSF46689">
    <property type="entry name" value="Homeodomain-like"/>
    <property type="match status" value="1"/>
</dbReference>
<evidence type="ECO:0000259" key="5">
    <source>
        <dbReference type="PROSITE" id="PS01124"/>
    </source>
</evidence>
<gene>
    <name evidence="6" type="ORF">B5J99_09715</name>
</gene>